<gene>
    <name evidence="2" type="ORF">g.9088</name>
</gene>
<dbReference type="EMBL" id="GDQN01007041">
    <property type="protein sequence ID" value="JAT84013.1"/>
    <property type="molecule type" value="Transcribed_RNA"/>
</dbReference>
<name>A0A1E1WAK7_PECGO</name>
<reference evidence="2" key="1">
    <citation type="submission" date="2015-09" db="EMBL/GenBank/DDBJ databases">
        <title>De novo assembly of Pectinophora gossypiella (Pink Bollworm) gut transcriptome.</title>
        <authorList>
            <person name="Tassone E.E."/>
        </authorList>
    </citation>
    <scope>NUCLEOTIDE SEQUENCE</scope>
</reference>
<evidence type="ECO:0000256" key="1">
    <source>
        <dbReference type="SAM" id="MobiDB-lite"/>
    </source>
</evidence>
<feature type="region of interest" description="Disordered" evidence="1">
    <location>
        <begin position="311"/>
        <end position="376"/>
    </location>
</feature>
<proteinExistence type="predicted"/>
<protein>
    <submittedName>
        <fullName evidence="2">Uncharacterized protein</fullName>
    </submittedName>
</protein>
<evidence type="ECO:0000313" key="2">
    <source>
        <dbReference type="EMBL" id="JAT84013.1"/>
    </source>
</evidence>
<feature type="non-terminal residue" evidence="2">
    <location>
        <position position="1"/>
    </location>
</feature>
<feature type="non-terminal residue" evidence="2">
    <location>
        <position position="376"/>
    </location>
</feature>
<accession>A0A1E1WAK7</accession>
<sequence>GHKGRGHVAGDVLRAKCAILGGVLGGGKGNGSGFLGGHKGSKTGCARYVSYRNGGGLLASIRFLAQGILGAAGNAKSLLLNLSKGDLSGSINDTLNVIVVISKAAAGIINALISGAGDLIGNICLVISKLLYCRRQSPIYLGHLSGGPPSVCLSTFGKQYGLKPYKGSLDNVDDLIDFYGVRDAVSQLNVFINKYSNGKGLDSVDVSIRVVLQAWLKVASILDNSDKNKWSKDTVIEIMNQIITTIGGIGNNYKRGLGSEVVDDLLRLVSISFGKYGYKNVIQYGPIIKKKISVCRPLPWNGALDINNDATIDTDSNNTGNTNTDNNNTNDNTDVNNQHNKNQDNNNQNNNNQDNNNQNNKNQDNNNKNQDNNNDQ</sequence>
<dbReference type="AlphaFoldDB" id="A0A1E1WAK7"/>
<organism evidence="2">
    <name type="scientific">Pectinophora gossypiella</name>
    <name type="common">Cotton pink bollworm</name>
    <name type="synonym">Depressaria gossypiella</name>
    <dbReference type="NCBI Taxonomy" id="13191"/>
    <lineage>
        <taxon>Eukaryota</taxon>
        <taxon>Metazoa</taxon>
        <taxon>Ecdysozoa</taxon>
        <taxon>Arthropoda</taxon>
        <taxon>Hexapoda</taxon>
        <taxon>Insecta</taxon>
        <taxon>Pterygota</taxon>
        <taxon>Neoptera</taxon>
        <taxon>Endopterygota</taxon>
        <taxon>Lepidoptera</taxon>
        <taxon>Glossata</taxon>
        <taxon>Ditrysia</taxon>
        <taxon>Gelechioidea</taxon>
        <taxon>Gelechiidae</taxon>
        <taxon>Apatetrinae</taxon>
        <taxon>Pectinophora</taxon>
    </lineage>
</organism>
<dbReference type="OrthoDB" id="7477769at2759"/>